<dbReference type="EMBL" id="SMDR01000001">
    <property type="protein sequence ID" value="TNJ34562.1"/>
    <property type="molecule type" value="Genomic_DNA"/>
</dbReference>
<organism evidence="1 2">
    <name type="scientific">Arenimonas terrae</name>
    <dbReference type="NCBI Taxonomy" id="2546226"/>
    <lineage>
        <taxon>Bacteria</taxon>
        <taxon>Pseudomonadati</taxon>
        <taxon>Pseudomonadota</taxon>
        <taxon>Gammaproteobacteria</taxon>
        <taxon>Lysobacterales</taxon>
        <taxon>Lysobacteraceae</taxon>
        <taxon>Arenimonas</taxon>
    </lineage>
</organism>
<protein>
    <submittedName>
        <fullName evidence="1">Phosphoglycerate mutase</fullName>
    </submittedName>
</protein>
<dbReference type="AlphaFoldDB" id="A0A5C4RUG2"/>
<evidence type="ECO:0000313" key="2">
    <source>
        <dbReference type="Proteomes" id="UP000305760"/>
    </source>
</evidence>
<gene>
    <name evidence="1" type="ORF">E1B00_01885</name>
</gene>
<reference evidence="1 2" key="1">
    <citation type="submission" date="2019-03" db="EMBL/GenBank/DDBJ databases">
        <title>Arenimonas daejeonensis sp. nov., isolated from compost.</title>
        <authorList>
            <person name="Jeon C.O."/>
        </authorList>
    </citation>
    <scope>NUCLEOTIDE SEQUENCE [LARGE SCALE GENOMIC DNA]</scope>
    <source>
        <strain evidence="1 2">R29</strain>
    </source>
</reference>
<sequence>MATPAAAPALTLLLPERRRYAGQPLSPPVARALARADVLPAGEAGERAQLLRHFDLLPRGWPMAAITRSLDADDAHLHTWLRADPAHVRPDMTGARVLAIGELGLSAEEANALVAPLRSLFGDAGFPISAPQPSRWYLALPREAKLPEFSPPEAVLGDDLFSHLPDGPEGRRWRALLNEAQILLHNHPVNAARAAAGRITANSLCFWGAGRLPDRVRCAVPQVVSADPGVMALARLAGANPDSSRHELLLDLRSERDWTVVEKALLETLAGTLGGVQLDFADGTRLALESRQRFRFWRRPLAKLA</sequence>
<name>A0A5C4RUG2_9GAMM</name>
<evidence type="ECO:0000313" key="1">
    <source>
        <dbReference type="EMBL" id="TNJ34562.1"/>
    </source>
</evidence>
<dbReference type="RefSeq" id="WP_139445064.1">
    <property type="nucleotide sequence ID" value="NZ_SMDR01000001.1"/>
</dbReference>
<accession>A0A5C4RUG2</accession>
<dbReference type="Proteomes" id="UP000305760">
    <property type="component" value="Unassembled WGS sequence"/>
</dbReference>
<comment type="caution">
    <text evidence="1">The sequence shown here is derived from an EMBL/GenBank/DDBJ whole genome shotgun (WGS) entry which is preliminary data.</text>
</comment>
<keyword evidence="2" id="KW-1185">Reference proteome</keyword>
<dbReference type="OrthoDB" id="5295974at2"/>
<proteinExistence type="predicted"/>